<evidence type="ECO:0000256" key="3">
    <source>
        <dbReference type="ARBA" id="ARBA00022827"/>
    </source>
</evidence>
<dbReference type="PRINTS" id="PR00420">
    <property type="entry name" value="RNGMNOXGNASE"/>
</dbReference>
<dbReference type="OrthoDB" id="5487740at2"/>
<sequence>MVTKCRIAIVGGGLAGTATANALKTFGVEAELFEAAPALGEIGAAVSCSPQAVKALWGLGARERVDAVGHRSPGEYTRNMQSGEFLEFRDRFKLAEKWGAPYYSFHRADLLDALASTLDASHIHLGHRLVAATPHRDDVELVFDNGRRVRADYVIGADGVKSVLRQTLYGDDNPAYTGQMAWRSLLNASDVPEWILEPTGQTEWVGPGAHVRAYYIRQKKLVNIVTQQDTGDWVEESWNKRGDPDEMRASFADPEPRLKALLDLVTDCMKWGLFARPINDNWGRERIQLIGDAAHAMVPNAGQGACQAFEDAYVLGRWLAACADPEEAFANFRRVRIPRVHGVQRLALANLSFKHMKDSQAQKDAIAAGKGSMHGKNDWLYGFDPAAEWDKTPVVAELYADPPAGAAAATSAASA</sequence>
<evidence type="ECO:0000259" key="6">
    <source>
        <dbReference type="Pfam" id="PF01494"/>
    </source>
</evidence>
<evidence type="ECO:0000256" key="5">
    <source>
        <dbReference type="ARBA" id="ARBA00023033"/>
    </source>
</evidence>
<dbReference type="Gene3D" id="3.50.50.60">
    <property type="entry name" value="FAD/NAD(P)-binding domain"/>
    <property type="match status" value="1"/>
</dbReference>
<dbReference type="KEGG" id="pacs:FAZ98_16095"/>
<evidence type="ECO:0000256" key="1">
    <source>
        <dbReference type="ARBA" id="ARBA00001974"/>
    </source>
</evidence>
<reference evidence="7 8" key="1">
    <citation type="submission" date="2019-12" db="EMBL/GenBank/DDBJ databases">
        <title>Paraburkholderia acidiphila 7Q-K02 sp. nov and Paraburkholderia acidisoli DHF22 sp. nov., two strains isolated from forest soil.</title>
        <authorList>
            <person name="Gao Z."/>
            <person name="Qiu L."/>
        </authorList>
    </citation>
    <scope>NUCLEOTIDE SEQUENCE [LARGE SCALE GENOMIC DNA]</scope>
    <source>
        <strain evidence="7 8">DHF22</strain>
    </source>
</reference>
<name>A0A7Z2JFD8_9BURK</name>
<dbReference type="PANTHER" id="PTHR13789">
    <property type="entry name" value="MONOOXYGENASE"/>
    <property type="match status" value="1"/>
</dbReference>
<gene>
    <name evidence="7" type="ORF">FAZ98_16095</name>
</gene>
<dbReference type="GO" id="GO:0071949">
    <property type="term" value="F:FAD binding"/>
    <property type="evidence" value="ECO:0007669"/>
    <property type="project" value="InterPro"/>
</dbReference>
<keyword evidence="2" id="KW-0285">Flavoprotein</keyword>
<comment type="cofactor">
    <cofactor evidence="1">
        <name>FAD</name>
        <dbReference type="ChEBI" id="CHEBI:57692"/>
    </cofactor>
</comment>
<dbReference type="InterPro" id="IPR002938">
    <property type="entry name" value="FAD-bd"/>
</dbReference>
<evidence type="ECO:0000313" key="7">
    <source>
        <dbReference type="EMBL" id="QGZ63322.1"/>
    </source>
</evidence>
<keyword evidence="4" id="KW-0560">Oxidoreductase</keyword>
<dbReference type="InterPro" id="IPR050493">
    <property type="entry name" value="FAD-dep_Monooxygenase_BioMet"/>
</dbReference>
<organism evidence="7 8">
    <name type="scientific">Paraburkholderia acidisoli</name>
    <dbReference type="NCBI Taxonomy" id="2571748"/>
    <lineage>
        <taxon>Bacteria</taxon>
        <taxon>Pseudomonadati</taxon>
        <taxon>Pseudomonadota</taxon>
        <taxon>Betaproteobacteria</taxon>
        <taxon>Burkholderiales</taxon>
        <taxon>Burkholderiaceae</taxon>
        <taxon>Paraburkholderia</taxon>
    </lineage>
</organism>
<dbReference type="Pfam" id="PF01494">
    <property type="entry name" value="FAD_binding_3"/>
    <property type="match status" value="1"/>
</dbReference>
<keyword evidence="8" id="KW-1185">Reference proteome</keyword>
<proteinExistence type="predicted"/>
<dbReference type="GO" id="GO:0004497">
    <property type="term" value="F:monooxygenase activity"/>
    <property type="evidence" value="ECO:0007669"/>
    <property type="project" value="UniProtKB-KW"/>
</dbReference>
<keyword evidence="5" id="KW-0503">Monooxygenase</keyword>
<dbReference type="SUPFAM" id="SSF51905">
    <property type="entry name" value="FAD/NAD(P)-binding domain"/>
    <property type="match status" value="1"/>
</dbReference>
<evidence type="ECO:0000256" key="4">
    <source>
        <dbReference type="ARBA" id="ARBA00023002"/>
    </source>
</evidence>
<dbReference type="PANTHER" id="PTHR13789:SF318">
    <property type="entry name" value="GERANYLGERANYL DIPHOSPHATE REDUCTASE"/>
    <property type="match status" value="1"/>
</dbReference>
<evidence type="ECO:0000256" key="2">
    <source>
        <dbReference type="ARBA" id="ARBA00022630"/>
    </source>
</evidence>
<dbReference type="Proteomes" id="UP000433577">
    <property type="component" value="Chromosome 2"/>
</dbReference>
<feature type="domain" description="FAD-binding" evidence="6">
    <location>
        <begin position="5"/>
        <end position="322"/>
    </location>
</feature>
<dbReference type="EMBL" id="CP046914">
    <property type="protein sequence ID" value="QGZ63322.1"/>
    <property type="molecule type" value="Genomic_DNA"/>
</dbReference>
<dbReference type="InterPro" id="IPR036188">
    <property type="entry name" value="FAD/NAD-bd_sf"/>
</dbReference>
<dbReference type="RefSeq" id="WP_158952315.1">
    <property type="nucleotide sequence ID" value="NZ_CP046914.1"/>
</dbReference>
<keyword evidence="3" id="KW-0274">FAD</keyword>
<accession>A0A7Z2JFD8</accession>
<protein>
    <submittedName>
        <fullName evidence="7">NAD(P)-binding protein</fullName>
    </submittedName>
</protein>
<dbReference type="AlphaFoldDB" id="A0A7Z2JFD8"/>
<evidence type="ECO:0000313" key="8">
    <source>
        <dbReference type="Proteomes" id="UP000433577"/>
    </source>
</evidence>
<dbReference type="SUPFAM" id="SSF54373">
    <property type="entry name" value="FAD-linked reductases, C-terminal domain"/>
    <property type="match status" value="1"/>
</dbReference>